<organism evidence="2 3">
    <name type="scientific">Nicotiana attenuata</name>
    <name type="common">Coyote tobacco</name>
    <dbReference type="NCBI Taxonomy" id="49451"/>
    <lineage>
        <taxon>Eukaryota</taxon>
        <taxon>Viridiplantae</taxon>
        <taxon>Streptophyta</taxon>
        <taxon>Embryophyta</taxon>
        <taxon>Tracheophyta</taxon>
        <taxon>Spermatophyta</taxon>
        <taxon>Magnoliopsida</taxon>
        <taxon>eudicotyledons</taxon>
        <taxon>Gunneridae</taxon>
        <taxon>Pentapetalae</taxon>
        <taxon>asterids</taxon>
        <taxon>lamiids</taxon>
        <taxon>Solanales</taxon>
        <taxon>Solanaceae</taxon>
        <taxon>Nicotianoideae</taxon>
        <taxon>Nicotianeae</taxon>
        <taxon>Nicotiana</taxon>
    </lineage>
</organism>
<proteinExistence type="predicted"/>
<protein>
    <submittedName>
        <fullName evidence="2">Uncharacterized protein</fullName>
    </submittedName>
</protein>
<name>A0A314KVE5_NICAT</name>
<evidence type="ECO:0000313" key="3">
    <source>
        <dbReference type="Proteomes" id="UP000187609"/>
    </source>
</evidence>
<gene>
    <name evidence="2" type="ORF">A4A49_55415</name>
</gene>
<dbReference type="AlphaFoldDB" id="A0A314KVE5"/>
<evidence type="ECO:0000256" key="1">
    <source>
        <dbReference type="SAM" id="MobiDB-lite"/>
    </source>
</evidence>
<evidence type="ECO:0000313" key="2">
    <source>
        <dbReference type="EMBL" id="OIT33330.1"/>
    </source>
</evidence>
<dbReference type="EMBL" id="MJEQ01000900">
    <property type="protein sequence ID" value="OIT33330.1"/>
    <property type="molecule type" value="Genomic_DNA"/>
</dbReference>
<feature type="region of interest" description="Disordered" evidence="1">
    <location>
        <begin position="104"/>
        <end position="123"/>
    </location>
</feature>
<comment type="caution">
    <text evidence="2">The sequence shown here is derived from an EMBL/GenBank/DDBJ whole genome shotgun (WGS) entry which is preliminary data.</text>
</comment>
<accession>A0A314KVE5</accession>
<reference evidence="2" key="1">
    <citation type="submission" date="2016-11" db="EMBL/GenBank/DDBJ databases">
        <title>The genome of Nicotiana attenuata.</title>
        <authorList>
            <person name="Xu S."/>
            <person name="Brockmoeller T."/>
            <person name="Gaquerel E."/>
            <person name="Navarro A."/>
            <person name="Kuhl H."/>
            <person name="Gase K."/>
            <person name="Ling Z."/>
            <person name="Zhou W."/>
            <person name="Kreitzer C."/>
            <person name="Stanke M."/>
            <person name="Tang H."/>
            <person name="Lyons E."/>
            <person name="Pandey P."/>
            <person name="Pandey S.P."/>
            <person name="Timmermann B."/>
            <person name="Baldwin I.T."/>
        </authorList>
    </citation>
    <scope>NUCLEOTIDE SEQUENCE [LARGE SCALE GENOMIC DNA]</scope>
    <source>
        <strain evidence="2">UT</strain>
    </source>
</reference>
<keyword evidence="3" id="KW-1185">Reference proteome</keyword>
<dbReference type="Proteomes" id="UP000187609">
    <property type="component" value="Unassembled WGS sequence"/>
</dbReference>
<sequence length="153" mass="17259">MPSSSPLSTHIRKHVPIIHLSPLSSPNVVVPIQLSPNNNDHMSLLYKYEIERISKELNHYIETGPSEKLKANDKQIRIKRSSKGWFRHGMMCRSRHDIVVESRVPGNPRLPEKHAPPGSGVDDVRFPSTEARIPCLAGSCIHCLRVWIICISS</sequence>
<dbReference type="Gramene" id="OIT33330">
    <property type="protein sequence ID" value="OIT33330"/>
    <property type="gene ID" value="A4A49_55415"/>
</dbReference>